<evidence type="ECO:0000256" key="1">
    <source>
        <dbReference type="ARBA" id="ARBA00006180"/>
    </source>
</evidence>
<dbReference type="STRING" id="130081.M2XSG3"/>
<keyword evidence="5" id="KW-1185">Reference proteome</keyword>
<keyword evidence="2" id="KW-0131">Cell cycle</keyword>
<gene>
    <name evidence="4" type="ORF">Gasu_57390</name>
</gene>
<proteinExistence type="inferred from homology"/>
<reference evidence="5" key="1">
    <citation type="journal article" date="2013" name="Science">
        <title>Gene transfer from bacteria and archaea facilitated evolution of an extremophilic eukaryote.</title>
        <authorList>
            <person name="Schonknecht G."/>
            <person name="Chen W.H."/>
            <person name="Ternes C.M."/>
            <person name="Barbier G.G."/>
            <person name="Shrestha R.P."/>
            <person name="Stanke M."/>
            <person name="Brautigam A."/>
            <person name="Baker B.J."/>
            <person name="Banfield J.F."/>
            <person name="Garavito R.M."/>
            <person name="Carr K."/>
            <person name="Wilkerson C."/>
            <person name="Rensing S.A."/>
            <person name="Gagneul D."/>
            <person name="Dickenson N.E."/>
            <person name="Oesterhelt C."/>
            <person name="Lercher M.J."/>
            <person name="Weber A.P."/>
        </authorList>
    </citation>
    <scope>NUCLEOTIDE SEQUENCE [LARGE SCALE GENOMIC DNA]</scope>
    <source>
        <strain evidence="5">074W</strain>
    </source>
</reference>
<dbReference type="EMBL" id="KB454545">
    <property type="protein sequence ID" value="EME26618.1"/>
    <property type="molecule type" value="Genomic_DNA"/>
</dbReference>
<dbReference type="RefSeq" id="XP_005703138.1">
    <property type="nucleotide sequence ID" value="XM_005703081.1"/>
</dbReference>
<dbReference type="GO" id="GO:0019888">
    <property type="term" value="F:protein phosphatase regulator activity"/>
    <property type="evidence" value="ECO:0007669"/>
    <property type="project" value="TreeGrafter"/>
</dbReference>
<dbReference type="OrthoDB" id="295029at2759"/>
<protein>
    <submittedName>
        <fullName evidence="4">Uncharacterized protein</fullName>
    </submittedName>
</protein>
<dbReference type="InterPro" id="IPR007587">
    <property type="entry name" value="SAPS"/>
</dbReference>
<dbReference type="AlphaFoldDB" id="M2XSG3"/>
<sequence>MLRSSFRNLIEAIDLDMILDMEECSLDFRLWPENELLETSRYDMDNESKRALDTVVKELLSSRRVVQTLLTYALDPPPPKCSPQDNRVKKYPKLSVQILVSVPSVLKVLAEDEDLMASFFARLLGGGVPENSSPEAASYSSVGNGTGSDEECYVSSESSDVSPKLREKKDGTNEKLVSQTKHALTLSSPPWLDDERSNHFNKILEALLEYQKGTALLTFVRNYAFSRLPYCEDMDEPTTLLHALVRGIHLRSITELLLKMLSTGISLRLFSYSYAGVEAYEDEREASNLDEESTWSRAYLRFPFEEEVEPEATTYSVDSDVEEEESQVLQVGSTNPSSKREQTLEWLFQSDNCIRLVRILLHRLYVALLQDLPIHENSIENSTNVTEPGNAVEVLRAISRVLSRLAIVNLRLTDEMDSSQEVAILHDKSKGDLSSASSSQPMDGKPLSSLEKKQDYRKLEPEAHVIVDHMLHMLYKAYDRLFMEWDSSKRMEFIARHSQFLAGVHFLFGAATKVLAAFLDIRLELNNWGELPPLISVLLKYVEFAVNMLQIAPQQPLLYLGSLSENRITTSWDRPSSSWLGLHRLQLVKFFTALVGVPHIDVQSALVQAEVIAPIIQLLFDYPNHNVLHSEIERLVIAIIRGNTDYELRQNLLDVLVPKIYQVAVDRREGKIAPWLSYMGHVKRLAEELISASATQPSLCQMLKRNSWWSTFMTVNNNNNYNNMSTIVVGQSKETSSFVDEERNETLDSSSSLV</sequence>
<feature type="region of interest" description="Disordered" evidence="3">
    <location>
        <begin position="132"/>
        <end position="181"/>
    </location>
</feature>
<organism evidence="4 5">
    <name type="scientific">Galdieria sulphuraria</name>
    <name type="common">Red alga</name>
    <dbReference type="NCBI Taxonomy" id="130081"/>
    <lineage>
        <taxon>Eukaryota</taxon>
        <taxon>Rhodophyta</taxon>
        <taxon>Bangiophyceae</taxon>
        <taxon>Galdieriales</taxon>
        <taxon>Galdieriaceae</taxon>
        <taxon>Galdieria</taxon>
    </lineage>
</organism>
<dbReference type="Proteomes" id="UP000030680">
    <property type="component" value="Unassembled WGS sequence"/>
</dbReference>
<evidence type="ECO:0000313" key="5">
    <source>
        <dbReference type="Proteomes" id="UP000030680"/>
    </source>
</evidence>
<dbReference type="Gramene" id="EME26618">
    <property type="protein sequence ID" value="EME26618"/>
    <property type="gene ID" value="Gasu_57390"/>
</dbReference>
<dbReference type="Pfam" id="PF04499">
    <property type="entry name" value="SAPS"/>
    <property type="match status" value="1"/>
</dbReference>
<evidence type="ECO:0000313" key="4">
    <source>
        <dbReference type="EMBL" id="EME26618.1"/>
    </source>
</evidence>
<dbReference type="PANTHER" id="PTHR12634">
    <property type="entry name" value="SIT4 YEAST -ASSOCIATING PROTEIN-RELATED"/>
    <property type="match status" value="1"/>
</dbReference>
<evidence type="ECO:0000256" key="2">
    <source>
        <dbReference type="ARBA" id="ARBA00023306"/>
    </source>
</evidence>
<dbReference type="KEGG" id="gsl:Gasu_57390"/>
<dbReference type="PANTHER" id="PTHR12634:SF8">
    <property type="entry name" value="FIERY MOUNTAIN, ISOFORM D"/>
    <property type="match status" value="1"/>
</dbReference>
<dbReference type="GeneID" id="17085581"/>
<feature type="region of interest" description="Disordered" evidence="3">
    <location>
        <begin position="428"/>
        <end position="454"/>
    </location>
</feature>
<feature type="compositionally biased region" description="Polar residues" evidence="3">
    <location>
        <begin position="132"/>
        <end position="143"/>
    </location>
</feature>
<accession>M2XSG3</accession>
<dbReference type="eggNOG" id="KOG2073">
    <property type="taxonomic scope" value="Eukaryota"/>
</dbReference>
<feature type="compositionally biased region" description="Basic and acidic residues" evidence="3">
    <location>
        <begin position="163"/>
        <end position="173"/>
    </location>
</feature>
<dbReference type="GO" id="GO:0019903">
    <property type="term" value="F:protein phosphatase binding"/>
    <property type="evidence" value="ECO:0007669"/>
    <property type="project" value="InterPro"/>
</dbReference>
<comment type="similarity">
    <text evidence="1">Belongs to the SAPS family.</text>
</comment>
<evidence type="ECO:0000256" key="3">
    <source>
        <dbReference type="SAM" id="MobiDB-lite"/>
    </source>
</evidence>
<name>M2XSG3_GALSU</name>